<reference evidence="2" key="1">
    <citation type="journal article" date="2022" name="bioRxiv">
        <title>Sequencing and chromosome-scale assembly of the giantPleurodeles waltlgenome.</title>
        <authorList>
            <person name="Brown T."/>
            <person name="Elewa A."/>
            <person name="Iarovenko S."/>
            <person name="Subramanian E."/>
            <person name="Araus A.J."/>
            <person name="Petzold A."/>
            <person name="Susuki M."/>
            <person name="Suzuki K.-i.T."/>
            <person name="Hayashi T."/>
            <person name="Toyoda A."/>
            <person name="Oliveira C."/>
            <person name="Osipova E."/>
            <person name="Leigh N.D."/>
            <person name="Simon A."/>
            <person name="Yun M.H."/>
        </authorList>
    </citation>
    <scope>NUCLEOTIDE SEQUENCE</scope>
    <source>
        <strain evidence="2">20211129_DDA</strain>
        <tissue evidence="2">Liver</tissue>
    </source>
</reference>
<keyword evidence="3" id="KW-1185">Reference proteome</keyword>
<dbReference type="EMBL" id="JANPWB010000002">
    <property type="protein sequence ID" value="KAJ1209076.1"/>
    <property type="molecule type" value="Genomic_DNA"/>
</dbReference>
<dbReference type="Proteomes" id="UP001066276">
    <property type="component" value="Chromosome 1_2"/>
</dbReference>
<name>A0AAV7W7X3_PLEWA</name>
<evidence type="ECO:0000256" key="1">
    <source>
        <dbReference type="SAM" id="MobiDB-lite"/>
    </source>
</evidence>
<protein>
    <submittedName>
        <fullName evidence="2">Uncharacterized protein</fullName>
    </submittedName>
</protein>
<gene>
    <name evidence="2" type="ORF">NDU88_004455</name>
</gene>
<feature type="region of interest" description="Disordered" evidence="1">
    <location>
        <begin position="1"/>
        <end position="52"/>
    </location>
</feature>
<comment type="caution">
    <text evidence="2">The sequence shown here is derived from an EMBL/GenBank/DDBJ whole genome shotgun (WGS) entry which is preliminary data.</text>
</comment>
<evidence type="ECO:0000313" key="2">
    <source>
        <dbReference type="EMBL" id="KAJ1209076.1"/>
    </source>
</evidence>
<sequence length="208" mass="22341">MPLSPRNLRRSWRPSELTPAAGETTARGRAPAPPPDLWRAAQPWGDPRGARSCRRAVGFAPRGSRPGDRAAAVRLHAALLRGAGLLRRRWSSRSTRRHATWRTTAALGLLGLRGSLPSWTSSLNALTGPQSHTQLKSADVLSAAVTERLSHSRFPGRPLKGSPAGVLGAQACWIDGGLHPFRRHGSGRGVEGVRSFPVLGLLMRSGQQ</sequence>
<dbReference type="AlphaFoldDB" id="A0AAV7W7X3"/>
<accession>A0AAV7W7X3</accession>
<evidence type="ECO:0000313" key="3">
    <source>
        <dbReference type="Proteomes" id="UP001066276"/>
    </source>
</evidence>
<organism evidence="2 3">
    <name type="scientific">Pleurodeles waltl</name>
    <name type="common">Iberian ribbed newt</name>
    <dbReference type="NCBI Taxonomy" id="8319"/>
    <lineage>
        <taxon>Eukaryota</taxon>
        <taxon>Metazoa</taxon>
        <taxon>Chordata</taxon>
        <taxon>Craniata</taxon>
        <taxon>Vertebrata</taxon>
        <taxon>Euteleostomi</taxon>
        <taxon>Amphibia</taxon>
        <taxon>Batrachia</taxon>
        <taxon>Caudata</taxon>
        <taxon>Salamandroidea</taxon>
        <taxon>Salamandridae</taxon>
        <taxon>Pleurodelinae</taxon>
        <taxon>Pleurodeles</taxon>
    </lineage>
</organism>
<proteinExistence type="predicted"/>